<dbReference type="CDD" id="cd06558">
    <property type="entry name" value="crotonase-like"/>
    <property type="match status" value="1"/>
</dbReference>
<accession>A0ABN8MV93</accession>
<evidence type="ECO:0000313" key="4">
    <source>
        <dbReference type="Proteomes" id="UP001159405"/>
    </source>
</evidence>
<dbReference type="SUPFAM" id="SSF52096">
    <property type="entry name" value="ClpP/crotonase"/>
    <property type="match status" value="1"/>
</dbReference>
<dbReference type="PANTHER" id="PTHR11941">
    <property type="entry name" value="ENOYL-COA HYDRATASE-RELATED"/>
    <property type="match status" value="1"/>
</dbReference>
<proteinExistence type="inferred from homology"/>
<evidence type="ECO:0008006" key="5">
    <source>
        <dbReference type="Google" id="ProtNLM"/>
    </source>
</evidence>
<reference evidence="3 4" key="1">
    <citation type="submission" date="2022-05" db="EMBL/GenBank/DDBJ databases">
        <authorList>
            <consortium name="Genoscope - CEA"/>
            <person name="William W."/>
        </authorList>
    </citation>
    <scope>NUCLEOTIDE SEQUENCE [LARGE SCALE GENOMIC DNA]</scope>
</reference>
<dbReference type="Gene3D" id="3.90.226.10">
    <property type="entry name" value="2-enoyl-CoA Hydratase, Chain A, domain 1"/>
    <property type="match status" value="1"/>
</dbReference>
<evidence type="ECO:0000256" key="1">
    <source>
        <dbReference type="ARBA" id="ARBA00005254"/>
    </source>
</evidence>
<keyword evidence="4" id="KW-1185">Reference proteome</keyword>
<evidence type="ECO:0000256" key="2">
    <source>
        <dbReference type="RuleBase" id="RU003707"/>
    </source>
</evidence>
<dbReference type="InterPro" id="IPR018376">
    <property type="entry name" value="Enoyl-CoA_hyd/isom_CS"/>
</dbReference>
<dbReference type="EMBL" id="CALNXK010000005">
    <property type="protein sequence ID" value="CAH3036843.1"/>
    <property type="molecule type" value="Genomic_DNA"/>
</dbReference>
<comment type="caution">
    <text evidence="3">The sequence shown here is derived from an EMBL/GenBank/DDBJ whole genome shotgun (WGS) entry which is preliminary data.</text>
</comment>
<dbReference type="Proteomes" id="UP001159405">
    <property type="component" value="Unassembled WGS sequence"/>
</dbReference>
<name>A0ABN8MV93_9CNID</name>
<dbReference type="InterPro" id="IPR029045">
    <property type="entry name" value="ClpP/crotonase-like_dom_sf"/>
</dbReference>
<dbReference type="PROSITE" id="PS00166">
    <property type="entry name" value="ENOYL_COA_HYDRATASE"/>
    <property type="match status" value="1"/>
</dbReference>
<organism evidence="3 4">
    <name type="scientific">Porites lobata</name>
    <dbReference type="NCBI Taxonomy" id="104759"/>
    <lineage>
        <taxon>Eukaryota</taxon>
        <taxon>Metazoa</taxon>
        <taxon>Cnidaria</taxon>
        <taxon>Anthozoa</taxon>
        <taxon>Hexacorallia</taxon>
        <taxon>Scleractinia</taxon>
        <taxon>Fungiina</taxon>
        <taxon>Poritidae</taxon>
        <taxon>Porites</taxon>
    </lineage>
</organism>
<dbReference type="PANTHER" id="PTHR11941:SF45">
    <property type="entry name" value="ENOYL-COA DELTA ISOMERASE 1, MITOCHONDRIAL"/>
    <property type="match status" value="1"/>
</dbReference>
<gene>
    <name evidence="3" type="ORF">PLOB_00035355</name>
</gene>
<evidence type="ECO:0000313" key="3">
    <source>
        <dbReference type="EMBL" id="CAH3036843.1"/>
    </source>
</evidence>
<sequence>MAVSRFREVLSKGKVLCLGCHHVRRMSSLVNVEKQGKVAVLELNRKPVNSFSLDFLQEINENLDQMENDQDCCGIIITSGLPKVFSAGLDLVKEVYKPSSEKQLSTFWQAFQEMWLRVYGSRLLTVAAINGHALAGGCVLSLACDYRIMAEGPTIGLVETEAGVPPPFWVFNNLAAIVGKGAAEKAILSSKRYTAKEALDIGMVDKVVPKEKLIDEAKSQLNELTVFSGRTMQLTKMVMRKDAVDALENRREEDIKEFVDTIMDEEVQKAIGLQVEKLHKKK</sequence>
<dbReference type="InterPro" id="IPR001753">
    <property type="entry name" value="Enoyl-CoA_hydra/iso"/>
</dbReference>
<comment type="similarity">
    <text evidence="1 2">Belongs to the enoyl-CoA hydratase/isomerase family.</text>
</comment>
<protein>
    <recommendedName>
        <fullName evidence="5">Enoyl-CoA hydratase</fullName>
    </recommendedName>
</protein>
<dbReference type="Gene3D" id="6.10.250.170">
    <property type="match status" value="1"/>
</dbReference>
<dbReference type="Pfam" id="PF00378">
    <property type="entry name" value="ECH_1"/>
    <property type="match status" value="1"/>
</dbReference>